<accession>A0AA38CM57</accession>
<keyword evidence="4" id="KW-1185">Reference proteome</keyword>
<reference evidence="3 4" key="1">
    <citation type="journal article" date="2021" name="Nat. Plants">
        <title>The Taxus genome provides insights into paclitaxel biosynthesis.</title>
        <authorList>
            <person name="Xiong X."/>
            <person name="Gou J."/>
            <person name="Liao Q."/>
            <person name="Li Y."/>
            <person name="Zhou Q."/>
            <person name="Bi G."/>
            <person name="Li C."/>
            <person name="Du R."/>
            <person name="Wang X."/>
            <person name="Sun T."/>
            <person name="Guo L."/>
            <person name="Liang H."/>
            <person name="Lu P."/>
            <person name="Wu Y."/>
            <person name="Zhang Z."/>
            <person name="Ro D.K."/>
            <person name="Shang Y."/>
            <person name="Huang S."/>
            <person name="Yan J."/>
        </authorList>
    </citation>
    <scope>NUCLEOTIDE SEQUENCE [LARGE SCALE GENOMIC DNA]</scope>
    <source>
        <strain evidence="3">Ta-2019</strain>
    </source>
</reference>
<dbReference type="Proteomes" id="UP000824469">
    <property type="component" value="Unassembled WGS sequence"/>
</dbReference>
<evidence type="ECO:0000259" key="2">
    <source>
        <dbReference type="PROSITE" id="PS51782"/>
    </source>
</evidence>
<dbReference type="InterPro" id="IPR018392">
    <property type="entry name" value="LysM"/>
</dbReference>
<name>A0AA38CM57_TAXCH</name>
<sequence>MSFLFFFLLSLCIAVKIQAQYVVPNVTGYSCSNGPTPCEIYAFYKAQEPDFLSLGNISDLFGVSRLKIAKASGLPANTNFLAEGQPLFIPITCGCMGNYSQGNVSYEIKKSDTFYSVSTNYFEHLTTYQAVEVANPTLIPENLQIGVQVIFPIRCQCPSKAQISKGIQMQITYVIQNGDTLECISEKFDVTLQDLMSQN</sequence>
<dbReference type="Pfam" id="PF01476">
    <property type="entry name" value="LysM"/>
    <property type="match status" value="1"/>
</dbReference>
<evidence type="ECO:0000313" key="3">
    <source>
        <dbReference type="EMBL" id="KAH9299118.1"/>
    </source>
</evidence>
<dbReference type="Pfam" id="PF23446">
    <property type="entry name" value="LysM1_NFP_LYK"/>
    <property type="match status" value="1"/>
</dbReference>
<dbReference type="SUPFAM" id="SSF54106">
    <property type="entry name" value="LysM domain"/>
    <property type="match status" value="1"/>
</dbReference>
<dbReference type="Gene3D" id="3.10.350.10">
    <property type="entry name" value="LysM domain"/>
    <property type="match status" value="1"/>
</dbReference>
<feature type="chain" id="PRO_5041264410" description="LysM domain-containing protein" evidence="1">
    <location>
        <begin position="20"/>
        <end position="199"/>
    </location>
</feature>
<organism evidence="3 4">
    <name type="scientific">Taxus chinensis</name>
    <name type="common">Chinese yew</name>
    <name type="synonym">Taxus wallichiana var. chinensis</name>
    <dbReference type="NCBI Taxonomy" id="29808"/>
    <lineage>
        <taxon>Eukaryota</taxon>
        <taxon>Viridiplantae</taxon>
        <taxon>Streptophyta</taxon>
        <taxon>Embryophyta</taxon>
        <taxon>Tracheophyta</taxon>
        <taxon>Spermatophyta</taxon>
        <taxon>Pinopsida</taxon>
        <taxon>Pinidae</taxon>
        <taxon>Conifers II</taxon>
        <taxon>Cupressales</taxon>
        <taxon>Taxaceae</taxon>
        <taxon>Taxus</taxon>
    </lineage>
</organism>
<dbReference type="OMA" id="CPANQRS"/>
<dbReference type="EMBL" id="JAHRHJ020000010">
    <property type="protein sequence ID" value="KAH9299118.1"/>
    <property type="molecule type" value="Genomic_DNA"/>
</dbReference>
<evidence type="ECO:0000256" key="1">
    <source>
        <dbReference type="SAM" id="SignalP"/>
    </source>
</evidence>
<dbReference type="InterPro" id="IPR056561">
    <property type="entry name" value="NFP_LYK_LysM1"/>
</dbReference>
<dbReference type="PANTHER" id="PTHR45927">
    <property type="entry name" value="LYSM-DOMAIN RECEPTOR-LIKE KINASE-RELATED"/>
    <property type="match status" value="1"/>
</dbReference>
<dbReference type="PROSITE" id="PS51782">
    <property type="entry name" value="LYSM"/>
    <property type="match status" value="1"/>
</dbReference>
<dbReference type="InterPro" id="IPR052611">
    <property type="entry name" value="Plant_RLK_LysM"/>
</dbReference>
<evidence type="ECO:0000313" key="4">
    <source>
        <dbReference type="Proteomes" id="UP000824469"/>
    </source>
</evidence>
<dbReference type="Pfam" id="PF23457">
    <property type="entry name" value="LysM2_NFP"/>
    <property type="match status" value="1"/>
</dbReference>
<feature type="non-terminal residue" evidence="3">
    <location>
        <position position="199"/>
    </location>
</feature>
<feature type="domain" description="LysM" evidence="2">
    <location>
        <begin position="171"/>
        <end position="199"/>
    </location>
</feature>
<dbReference type="InterPro" id="IPR059143">
    <property type="entry name" value="NFP_LysM2"/>
</dbReference>
<keyword evidence="1" id="KW-0732">Signal</keyword>
<gene>
    <name evidence="3" type="ORF">KI387_030800</name>
</gene>
<dbReference type="InterPro" id="IPR036779">
    <property type="entry name" value="LysM_dom_sf"/>
</dbReference>
<protein>
    <recommendedName>
        <fullName evidence="2">LysM domain-containing protein</fullName>
    </recommendedName>
</protein>
<comment type="caution">
    <text evidence="3">The sequence shown here is derived from an EMBL/GenBank/DDBJ whole genome shotgun (WGS) entry which is preliminary data.</text>
</comment>
<proteinExistence type="predicted"/>
<feature type="signal peptide" evidence="1">
    <location>
        <begin position="1"/>
        <end position="19"/>
    </location>
</feature>
<dbReference type="PANTHER" id="PTHR45927:SF2">
    <property type="entry name" value="SERINE_THREONINE RECEPTOR-LIKE KINASE NFP"/>
    <property type="match status" value="1"/>
</dbReference>
<dbReference type="AlphaFoldDB" id="A0AA38CM57"/>